<evidence type="ECO:0000313" key="4">
    <source>
        <dbReference type="Proteomes" id="UP000231791"/>
    </source>
</evidence>
<reference evidence="3 4" key="1">
    <citation type="submission" date="2017-11" db="EMBL/GenBank/DDBJ databases">
        <title>Complete genome sequence of Streptomyces lavendulae subsp. lavendulae CCM 3239 (formerly 'Streptomyces aureofaciens CCM 3239'), the producer of the angucycline-type antibiotic auricin.</title>
        <authorList>
            <person name="Busche T."/>
            <person name="Novakova R."/>
            <person name="Al'Dilaimi A."/>
            <person name="Homerova D."/>
            <person name="Feckova L."/>
            <person name="Rezuchova B."/>
            <person name="Mingyar E."/>
            <person name="Csolleiova D."/>
            <person name="Bekeova C."/>
            <person name="Winkler A."/>
            <person name="Sevcikova B."/>
            <person name="Kalinowski J."/>
            <person name="Kormanec J."/>
            <person name="Ruckert C."/>
        </authorList>
    </citation>
    <scope>NUCLEOTIDE SEQUENCE [LARGE SCALE GENOMIC DNA]</scope>
    <source>
        <strain evidence="3 4">CCM 3239</strain>
        <plasmid evidence="4">Plasmid psa3239</plasmid>
    </source>
</reference>
<evidence type="ECO:0000313" key="3">
    <source>
        <dbReference type="EMBL" id="ATZ29647.1"/>
    </source>
</evidence>
<organism evidence="3 4">
    <name type="scientific">Streptomyces lavendulae subsp. lavendulae</name>
    <dbReference type="NCBI Taxonomy" id="58340"/>
    <lineage>
        <taxon>Bacteria</taxon>
        <taxon>Bacillati</taxon>
        <taxon>Actinomycetota</taxon>
        <taxon>Actinomycetes</taxon>
        <taxon>Kitasatosporales</taxon>
        <taxon>Streptomycetaceae</taxon>
        <taxon>Streptomyces</taxon>
    </lineage>
</organism>
<dbReference type="KEGG" id="slx:SLAV_39420"/>
<proteinExistence type="predicted"/>
<feature type="region of interest" description="Disordered" evidence="1">
    <location>
        <begin position="48"/>
        <end position="70"/>
    </location>
</feature>
<keyword evidence="3" id="KW-0614">Plasmid</keyword>
<feature type="compositionally biased region" description="Basic and acidic residues" evidence="1">
    <location>
        <begin position="49"/>
        <end position="70"/>
    </location>
</feature>
<gene>
    <name evidence="3" type="ORF">SLAV_39420</name>
</gene>
<sequence>MTAGSRFGSVFFAQAETGDFTRGFHRALIVQACLLVAFLAITFLLPKKGRPDDEQHGIATDSDAKQRLTV</sequence>
<keyword evidence="2" id="KW-0472">Membrane</keyword>
<name>A0A2K8PSC9_STRLA</name>
<feature type="transmembrane region" description="Helical" evidence="2">
    <location>
        <begin position="27"/>
        <end position="45"/>
    </location>
</feature>
<dbReference type="EMBL" id="CP024986">
    <property type="protein sequence ID" value="ATZ29647.1"/>
    <property type="molecule type" value="Genomic_DNA"/>
</dbReference>
<evidence type="ECO:0000256" key="2">
    <source>
        <dbReference type="SAM" id="Phobius"/>
    </source>
</evidence>
<accession>A0A2K8PSC9</accession>
<dbReference type="Proteomes" id="UP000231791">
    <property type="component" value="Plasmid pSA3239"/>
</dbReference>
<keyword evidence="2" id="KW-1133">Transmembrane helix</keyword>
<protein>
    <submittedName>
        <fullName evidence="3">Uncharacterized protein</fullName>
    </submittedName>
</protein>
<keyword evidence="2" id="KW-0812">Transmembrane</keyword>
<dbReference type="AlphaFoldDB" id="A0A2K8PSC9"/>
<evidence type="ECO:0000256" key="1">
    <source>
        <dbReference type="SAM" id="MobiDB-lite"/>
    </source>
</evidence>
<geneLocation type="plasmid" evidence="4">
    <name>psa3239</name>
</geneLocation>
<keyword evidence="4" id="KW-1185">Reference proteome</keyword>